<accession>A0AAE0XMH2</accession>
<comment type="caution">
    <text evidence="1">The sequence shown here is derived from an EMBL/GenBank/DDBJ whole genome shotgun (WGS) entry which is preliminary data.</text>
</comment>
<dbReference type="AlphaFoldDB" id="A0AAE0XMH2"/>
<gene>
    <name evidence="1" type="ORF">RRG08_027701</name>
</gene>
<dbReference type="Proteomes" id="UP001283361">
    <property type="component" value="Unassembled WGS sequence"/>
</dbReference>
<reference evidence="1" key="1">
    <citation type="journal article" date="2023" name="G3 (Bethesda)">
        <title>A reference genome for the long-term kleptoplast-retaining sea slug Elysia crispata morphotype clarki.</title>
        <authorList>
            <person name="Eastman K.E."/>
            <person name="Pendleton A.L."/>
            <person name="Shaikh M.A."/>
            <person name="Suttiyut T."/>
            <person name="Ogas R."/>
            <person name="Tomko P."/>
            <person name="Gavelis G."/>
            <person name="Widhalm J.R."/>
            <person name="Wisecaver J.H."/>
        </authorList>
    </citation>
    <scope>NUCLEOTIDE SEQUENCE</scope>
    <source>
        <strain evidence="1">ECLA1</strain>
    </source>
</reference>
<proteinExistence type="predicted"/>
<protein>
    <submittedName>
        <fullName evidence="1">Uncharacterized protein</fullName>
    </submittedName>
</protein>
<organism evidence="1 2">
    <name type="scientific">Elysia crispata</name>
    <name type="common">lettuce slug</name>
    <dbReference type="NCBI Taxonomy" id="231223"/>
    <lineage>
        <taxon>Eukaryota</taxon>
        <taxon>Metazoa</taxon>
        <taxon>Spiralia</taxon>
        <taxon>Lophotrochozoa</taxon>
        <taxon>Mollusca</taxon>
        <taxon>Gastropoda</taxon>
        <taxon>Heterobranchia</taxon>
        <taxon>Euthyneura</taxon>
        <taxon>Panpulmonata</taxon>
        <taxon>Sacoglossa</taxon>
        <taxon>Placobranchoidea</taxon>
        <taxon>Plakobranchidae</taxon>
        <taxon>Elysia</taxon>
    </lineage>
</organism>
<keyword evidence="2" id="KW-1185">Reference proteome</keyword>
<dbReference type="EMBL" id="JAWDGP010008052">
    <property type="protein sequence ID" value="KAK3696258.1"/>
    <property type="molecule type" value="Genomic_DNA"/>
</dbReference>
<evidence type="ECO:0000313" key="2">
    <source>
        <dbReference type="Proteomes" id="UP001283361"/>
    </source>
</evidence>
<sequence>MDKQDHCYLIHIYKTLGGEPNGQARRCLIQIYKTVRGDFSILARSPSQYCKGRLNKMISEASRRSLPTQTHRFLRFYISAHPQPDGSLNKTLCCREEQPGVLLPELVVYHWFCAAHAQTDSCLTASRTQAARNDSGIE</sequence>
<name>A0AAE0XMH2_9GAST</name>
<evidence type="ECO:0000313" key="1">
    <source>
        <dbReference type="EMBL" id="KAK3696258.1"/>
    </source>
</evidence>